<evidence type="ECO:0008006" key="3">
    <source>
        <dbReference type="Google" id="ProtNLM"/>
    </source>
</evidence>
<comment type="caution">
    <text evidence="1">The sequence shown here is derived from an EMBL/GenBank/DDBJ whole genome shotgun (WGS) entry which is preliminary data.</text>
</comment>
<gene>
    <name evidence="1" type="ORF">HP467_12480</name>
</gene>
<evidence type="ECO:0000313" key="1">
    <source>
        <dbReference type="EMBL" id="NUU28921.1"/>
    </source>
</evidence>
<name>A0A850DVG2_9MICO</name>
<dbReference type="AlphaFoldDB" id="A0A850DVG2"/>
<sequence length="306" mass="33774">MHEQRKRTPILRTSPADPATARTLQRRYAAGSLVRLLPGVFIERDVWDGLALHERHLTRAVAPLLRPGSVFSHGTAAMIHGWPWIGDVGDRVHVLDPNATVIQHRAGVVRHPGVPRTAVDPAAFDGVPVTSALDTAVMLATSCALHVAAVAVDAAVRRRQVRIDELQQHVPRRPARGSVRAAAVLDALDPLHESAGESFAAARFVELGMPPWVSQALVRPADGTIDRLDFWFPSLGVVVEFDGRQKYVDPTMLDGRDPGDVLWAEKRREDRVRALPAVRTVVRATWWHLVELDRLRALFRAHGVPV</sequence>
<accession>A0A850DVG2</accession>
<protein>
    <recommendedName>
        <fullName evidence="3">Transcriptional regulator, AbiEi antitoxin, Type IV TA system</fullName>
    </recommendedName>
</protein>
<reference evidence="1 2" key="1">
    <citation type="submission" date="2020-05" db="EMBL/GenBank/DDBJ databases">
        <title>Genome Sequencing of Type Strains.</title>
        <authorList>
            <person name="Lemaire J.F."/>
            <person name="Inderbitzin P."/>
            <person name="Gregorio O.A."/>
            <person name="Collins S.B."/>
            <person name="Wespe N."/>
            <person name="Knight-Connoni V."/>
        </authorList>
    </citation>
    <scope>NUCLEOTIDE SEQUENCE [LARGE SCALE GENOMIC DNA]</scope>
    <source>
        <strain evidence="1 2">DSM 20512</strain>
    </source>
</reference>
<proteinExistence type="predicted"/>
<dbReference type="EMBL" id="JABMCG010000115">
    <property type="protein sequence ID" value="NUU28921.1"/>
    <property type="molecule type" value="Genomic_DNA"/>
</dbReference>
<evidence type="ECO:0000313" key="2">
    <source>
        <dbReference type="Proteomes" id="UP000539146"/>
    </source>
</evidence>
<dbReference type="RefSeq" id="WP_175326367.1">
    <property type="nucleotide sequence ID" value="NZ_BAAAWP010000001.1"/>
</dbReference>
<dbReference type="Proteomes" id="UP000539146">
    <property type="component" value="Unassembled WGS sequence"/>
</dbReference>
<organism evidence="1 2">
    <name type="scientific">Curtobacterium citreum</name>
    <dbReference type="NCBI Taxonomy" id="2036"/>
    <lineage>
        <taxon>Bacteria</taxon>
        <taxon>Bacillati</taxon>
        <taxon>Actinomycetota</taxon>
        <taxon>Actinomycetes</taxon>
        <taxon>Micrococcales</taxon>
        <taxon>Microbacteriaceae</taxon>
        <taxon>Curtobacterium</taxon>
    </lineage>
</organism>